<accession>A0A6I2KVI2</accession>
<gene>
    <name evidence="1" type="ORF">GJ699_08730</name>
</gene>
<dbReference type="PANTHER" id="PTHR37828">
    <property type="entry name" value="GSR2449 PROTEIN"/>
    <property type="match status" value="1"/>
</dbReference>
<dbReference type="RefSeq" id="WP_154375185.1">
    <property type="nucleotide sequence ID" value="NZ_WKJK01000004.1"/>
</dbReference>
<keyword evidence="2" id="KW-1185">Reference proteome</keyword>
<dbReference type="InterPro" id="IPR011008">
    <property type="entry name" value="Dimeric_a/b-barrel"/>
</dbReference>
<dbReference type="AlphaFoldDB" id="A0A6I2KVI2"/>
<evidence type="ECO:0000313" key="1">
    <source>
        <dbReference type="EMBL" id="MRW90065.1"/>
    </source>
</evidence>
<evidence type="ECO:0008006" key="3">
    <source>
        <dbReference type="Google" id="ProtNLM"/>
    </source>
</evidence>
<dbReference type="EMBL" id="WKJK01000004">
    <property type="protein sequence ID" value="MRW90065.1"/>
    <property type="molecule type" value="Genomic_DNA"/>
</dbReference>
<sequence length="95" mass="10376">MFIVLLKFSDNKSRAGDFMQGHNDWVKQGIDDGKFLLVGSIKPGAGGAIIAIDSSLAALQNRVNTDPFVIENIVRAEILEIAPGRYDDRLAFLAE</sequence>
<evidence type="ECO:0000313" key="2">
    <source>
        <dbReference type="Proteomes" id="UP000433309"/>
    </source>
</evidence>
<proteinExistence type="predicted"/>
<name>A0A6I2KVI2_9BURK</name>
<protein>
    <recommendedName>
        <fullName evidence="3">YCII-related domain-containing protein</fullName>
    </recommendedName>
</protein>
<reference evidence="1 2" key="1">
    <citation type="submission" date="2019-11" db="EMBL/GenBank/DDBJ databases">
        <title>Novel species isolated from a subtropical stream in China.</title>
        <authorList>
            <person name="Lu H."/>
        </authorList>
    </citation>
    <scope>NUCLEOTIDE SEQUENCE [LARGE SCALE GENOMIC DNA]</scope>
    <source>
        <strain evidence="1 2">FT80W</strain>
    </source>
</reference>
<organism evidence="1 2">
    <name type="scientific">Duganella guangzhouensis</name>
    <dbReference type="NCBI Taxonomy" id="2666084"/>
    <lineage>
        <taxon>Bacteria</taxon>
        <taxon>Pseudomonadati</taxon>
        <taxon>Pseudomonadota</taxon>
        <taxon>Betaproteobacteria</taxon>
        <taxon>Burkholderiales</taxon>
        <taxon>Oxalobacteraceae</taxon>
        <taxon>Telluria group</taxon>
        <taxon>Duganella</taxon>
    </lineage>
</organism>
<dbReference type="SUPFAM" id="SSF54909">
    <property type="entry name" value="Dimeric alpha+beta barrel"/>
    <property type="match status" value="1"/>
</dbReference>
<dbReference type="PANTHER" id="PTHR37828:SF1">
    <property type="entry name" value="YCII-RELATED DOMAIN-CONTAINING PROTEIN"/>
    <property type="match status" value="1"/>
</dbReference>
<comment type="caution">
    <text evidence="1">The sequence shown here is derived from an EMBL/GenBank/DDBJ whole genome shotgun (WGS) entry which is preliminary data.</text>
</comment>
<dbReference type="Proteomes" id="UP000433309">
    <property type="component" value="Unassembled WGS sequence"/>
</dbReference>